<evidence type="ECO:0000313" key="12">
    <source>
        <dbReference type="EMBL" id="OLS03169.1"/>
    </source>
</evidence>
<evidence type="ECO:0000256" key="7">
    <source>
        <dbReference type="HAMAP-Rule" id="MF_01931"/>
    </source>
</evidence>
<feature type="binding site" evidence="7 10">
    <location>
        <position position="433"/>
    </location>
    <ligand>
        <name>[4Fe-4S] cluster</name>
        <dbReference type="ChEBI" id="CHEBI:49883"/>
    </ligand>
</feature>
<dbReference type="GO" id="GO:0051539">
    <property type="term" value="F:4 iron, 4 sulfur cluster binding"/>
    <property type="evidence" value="ECO:0007669"/>
    <property type="project" value="UniProtKB-KW"/>
</dbReference>
<dbReference type="CDD" id="cd00715">
    <property type="entry name" value="GPATase_N"/>
    <property type="match status" value="1"/>
</dbReference>
<dbReference type="InterPro" id="IPR029057">
    <property type="entry name" value="PRTase-like"/>
</dbReference>
<dbReference type="SUPFAM" id="SSF53271">
    <property type="entry name" value="PRTase-like"/>
    <property type="match status" value="1"/>
</dbReference>
<name>A0A1U7M7H7_TISCR</name>
<accession>A0A1U7M7H7</accession>
<evidence type="ECO:0000256" key="5">
    <source>
        <dbReference type="ARBA" id="ARBA00022755"/>
    </source>
</evidence>
<dbReference type="PROSITE" id="PS51278">
    <property type="entry name" value="GATASE_TYPE_2"/>
    <property type="match status" value="1"/>
</dbReference>
<keyword evidence="7 9" id="KW-0460">Magnesium</keyword>
<comment type="caution">
    <text evidence="12">The sequence shown here is derived from an EMBL/GenBank/DDBJ whole genome shotgun (WGS) entry which is preliminary data.</text>
</comment>
<dbReference type="RefSeq" id="WP_075725510.1">
    <property type="nucleotide sequence ID" value="NZ_LTDM01000011.1"/>
</dbReference>
<protein>
    <recommendedName>
        <fullName evidence="7">Amidophosphoribosyltransferase</fullName>
        <shortName evidence="7">ATase</shortName>
        <ecNumber evidence="7">2.4.2.14</ecNumber>
    </recommendedName>
    <alternativeName>
        <fullName evidence="7">Glutamine phosphoribosylpyrophosphate amidotransferase</fullName>
        <shortName evidence="7">GPATase</shortName>
    </alternativeName>
</protein>
<evidence type="ECO:0000256" key="1">
    <source>
        <dbReference type="ARBA" id="ARBA00005209"/>
    </source>
</evidence>
<dbReference type="InterPro" id="IPR005854">
    <property type="entry name" value="PurF"/>
</dbReference>
<dbReference type="EMBL" id="LTDM01000011">
    <property type="protein sequence ID" value="OLS03169.1"/>
    <property type="molecule type" value="Genomic_DNA"/>
</dbReference>
<dbReference type="UniPathway" id="UPA00074">
    <property type="reaction ID" value="UER00124"/>
</dbReference>
<keyword evidence="7" id="KW-0004">4Fe-4S</keyword>
<dbReference type="InterPro" id="IPR029055">
    <property type="entry name" value="Ntn_hydrolases_N"/>
</dbReference>
<evidence type="ECO:0000256" key="6">
    <source>
        <dbReference type="ARBA" id="ARBA00022962"/>
    </source>
</evidence>
<dbReference type="SUPFAM" id="SSF56235">
    <property type="entry name" value="N-terminal nucleophile aminohydrolases (Ntn hydrolases)"/>
    <property type="match status" value="1"/>
</dbReference>
<dbReference type="GO" id="GO:0004044">
    <property type="term" value="F:amidophosphoribosyltransferase activity"/>
    <property type="evidence" value="ECO:0007669"/>
    <property type="project" value="UniProtKB-UniRule"/>
</dbReference>
<feature type="binding site" evidence="7 9">
    <location>
        <position position="347"/>
    </location>
    <ligand>
        <name>Mg(2+)</name>
        <dbReference type="ChEBI" id="CHEBI:18420"/>
    </ligand>
</feature>
<evidence type="ECO:0000313" key="13">
    <source>
        <dbReference type="Proteomes" id="UP000186112"/>
    </source>
</evidence>
<feature type="binding site" evidence="7 9">
    <location>
        <position position="285"/>
    </location>
    <ligand>
        <name>Mg(2+)</name>
        <dbReference type="ChEBI" id="CHEBI:18420"/>
    </ligand>
</feature>
<dbReference type="InterPro" id="IPR000836">
    <property type="entry name" value="PRTase_dom"/>
</dbReference>
<dbReference type="AlphaFoldDB" id="A0A1U7M7H7"/>
<dbReference type="NCBIfam" id="TIGR01134">
    <property type="entry name" value="purF"/>
    <property type="match status" value="1"/>
</dbReference>
<comment type="cofactor">
    <cofactor evidence="7 9">
        <name>Mg(2+)</name>
        <dbReference type="ChEBI" id="CHEBI:18420"/>
    </cofactor>
    <text evidence="7 9">Binds 1 Mg(2+) ion per subunit.</text>
</comment>
<dbReference type="Pfam" id="PF13537">
    <property type="entry name" value="GATase_7"/>
    <property type="match status" value="1"/>
</dbReference>
<dbReference type="GO" id="GO:0006189">
    <property type="term" value="P:'de novo' IMP biosynthetic process"/>
    <property type="evidence" value="ECO:0007669"/>
    <property type="project" value="UniProtKB-UniRule"/>
</dbReference>
<dbReference type="Gene3D" id="3.40.50.2020">
    <property type="match status" value="1"/>
</dbReference>
<evidence type="ECO:0000256" key="4">
    <source>
        <dbReference type="ARBA" id="ARBA00022679"/>
    </source>
</evidence>
<evidence type="ECO:0000259" key="11">
    <source>
        <dbReference type="PROSITE" id="PS51278"/>
    </source>
</evidence>
<comment type="function">
    <text evidence="7">Catalyzes the formation of phosphoribosylamine from phosphoribosylpyrophosphate (PRPP) and glutamine.</text>
</comment>
<comment type="catalytic activity">
    <reaction evidence="7 8">
        <text>5-phospho-beta-D-ribosylamine + L-glutamate + diphosphate = 5-phospho-alpha-D-ribose 1-diphosphate + L-glutamine + H2O</text>
        <dbReference type="Rhea" id="RHEA:14905"/>
        <dbReference type="ChEBI" id="CHEBI:15377"/>
        <dbReference type="ChEBI" id="CHEBI:29985"/>
        <dbReference type="ChEBI" id="CHEBI:33019"/>
        <dbReference type="ChEBI" id="CHEBI:58017"/>
        <dbReference type="ChEBI" id="CHEBI:58359"/>
        <dbReference type="ChEBI" id="CHEBI:58681"/>
        <dbReference type="EC" id="2.4.2.14"/>
    </reaction>
</comment>
<comment type="cofactor">
    <cofactor evidence="7 10">
        <name>[4Fe-4S] cluster</name>
        <dbReference type="ChEBI" id="CHEBI:49883"/>
    </cofactor>
    <text evidence="7 10">Binds 1 [4Fe-4S] cluster per subunit.</text>
</comment>
<keyword evidence="4 7" id="KW-0808">Transferase</keyword>
<evidence type="ECO:0000256" key="3">
    <source>
        <dbReference type="ARBA" id="ARBA00022676"/>
    </source>
</evidence>
<dbReference type="EC" id="2.4.2.14" evidence="7"/>
<dbReference type="CDD" id="cd06223">
    <property type="entry name" value="PRTases_typeI"/>
    <property type="match status" value="1"/>
</dbReference>
<dbReference type="Proteomes" id="UP000186112">
    <property type="component" value="Unassembled WGS sequence"/>
</dbReference>
<keyword evidence="7 9" id="KW-0479">Metal-binding</keyword>
<dbReference type="Pfam" id="PF00156">
    <property type="entry name" value="Pribosyltran"/>
    <property type="match status" value="1"/>
</dbReference>
<evidence type="ECO:0000256" key="2">
    <source>
        <dbReference type="ARBA" id="ARBA00010138"/>
    </source>
</evidence>
<gene>
    <name evidence="7 12" type="primary">purF</name>
    <name evidence="12" type="ORF">TICRE_08700</name>
</gene>
<dbReference type="InterPro" id="IPR017932">
    <property type="entry name" value="GATase_2_dom"/>
</dbReference>
<dbReference type="PANTHER" id="PTHR11907">
    <property type="entry name" value="AMIDOPHOSPHORIBOSYLTRANSFERASE"/>
    <property type="match status" value="1"/>
</dbReference>
<dbReference type="GO" id="GO:0000287">
    <property type="term" value="F:magnesium ion binding"/>
    <property type="evidence" value="ECO:0007669"/>
    <property type="project" value="UniProtKB-UniRule"/>
</dbReference>
<keyword evidence="7 10" id="KW-0411">Iron-sulfur</keyword>
<comment type="caution">
    <text evidence="7">Lacks conserved residue(s) required for the propagation of feature annotation.</text>
</comment>
<evidence type="ECO:0000256" key="10">
    <source>
        <dbReference type="PIRSR" id="PIRSR000485-3"/>
    </source>
</evidence>
<evidence type="ECO:0000256" key="8">
    <source>
        <dbReference type="PIRNR" id="PIRNR000485"/>
    </source>
</evidence>
<proteinExistence type="inferred from homology"/>
<comment type="pathway">
    <text evidence="1 7 8">Purine metabolism; IMP biosynthesis via de novo pathway; N(1)-(5-phospho-D-ribosyl)glycinamide from 5-phospho-alpha-D-ribose 1-diphosphate: step 1/2.</text>
</comment>
<dbReference type="GO" id="GO:0009113">
    <property type="term" value="P:purine nucleobase biosynthetic process"/>
    <property type="evidence" value="ECO:0007669"/>
    <property type="project" value="UniProtKB-UniRule"/>
</dbReference>
<keyword evidence="5 7" id="KW-0658">Purine biosynthesis</keyword>
<keyword evidence="7 10" id="KW-0408">Iron</keyword>
<keyword evidence="3 7" id="KW-0328">Glycosyltransferase</keyword>
<feature type="binding site" evidence="7 10">
    <location>
        <position position="384"/>
    </location>
    <ligand>
        <name>[4Fe-4S] cluster</name>
        <dbReference type="ChEBI" id="CHEBI:49883"/>
    </ligand>
</feature>
<feature type="binding site" evidence="7 10">
    <location>
        <position position="436"/>
    </location>
    <ligand>
        <name>[4Fe-4S] cluster</name>
        <dbReference type="ChEBI" id="CHEBI:49883"/>
    </ligand>
</feature>
<feature type="domain" description="Glutamine amidotransferase type-2" evidence="11">
    <location>
        <begin position="2"/>
        <end position="223"/>
    </location>
</feature>
<reference evidence="12 13" key="1">
    <citation type="submission" date="2016-02" db="EMBL/GenBank/DDBJ databases">
        <title>Genome sequence of Tissierella creatinophila DSM 6911.</title>
        <authorList>
            <person name="Poehlein A."/>
            <person name="Daniel R."/>
        </authorList>
    </citation>
    <scope>NUCLEOTIDE SEQUENCE [LARGE SCALE GENOMIC DNA]</scope>
    <source>
        <strain evidence="12 13">DSM 6911</strain>
    </source>
</reference>
<keyword evidence="6 7" id="KW-0315">Glutamine amidotransferase</keyword>
<feature type="binding site" evidence="7 9">
    <location>
        <position position="348"/>
    </location>
    <ligand>
        <name>Mg(2+)</name>
        <dbReference type="ChEBI" id="CHEBI:18420"/>
    </ligand>
</feature>
<dbReference type="PIRSF" id="PIRSF000485">
    <property type="entry name" value="Amd_phspho_trans"/>
    <property type="match status" value="1"/>
</dbReference>
<comment type="similarity">
    <text evidence="2 7 8">In the C-terminal section; belongs to the purine/pyrimidine phosphoribosyltransferase family.</text>
</comment>
<sequence length="451" mass="49623">MSGILGIYSKDVEKISQMMYYGLYALQHRGQVSTGMAINNNGFIDYYKDMGLVNEVYKKETLDSFIGNICIGQVRYAFSSERIDKKNIEPLVIGYKNGALAVAHDGNIANYNSLRCSLEEMGSIFQTDLNSEVIANLIARAANTDIVEGINEVLEKIEGSYSLVMMTKDKLIGARDSYGIKPLSLGKTRDSYVLASESCAFDTLGAEFIRDITPGEIVVIDESGIKSIFKKQQPRKLCSFELIYFARPDSLINEESIYLSRIEMGKQLFKESPVDADIVIGAPDSGIIAAIGFAEASKIPYAEGLIKNRYVGRTFISPTKELREQGVRIKLNVLKENINGKRIVLVDDSIVRGTTIKRTVEMLKAAGAKEVHVRIASPPVTNSCHLGMDTPNKENLIGANNNVEEIRKDLGIDSLYYLSLEGLLKSVGDKGFCTGCVTGNYPIGKDGVKCH</sequence>
<dbReference type="InterPro" id="IPR035584">
    <property type="entry name" value="PurF_N"/>
</dbReference>
<dbReference type="HAMAP" id="MF_01931">
    <property type="entry name" value="PurF"/>
    <property type="match status" value="1"/>
</dbReference>
<keyword evidence="13" id="KW-1185">Reference proteome</keyword>
<evidence type="ECO:0000256" key="9">
    <source>
        <dbReference type="PIRSR" id="PIRSR000485-2"/>
    </source>
</evidence>
<dbReference type="Gene3D" id="3.60.20.10">
    <property type="entry name" value="Glutamine Phosphoribosylpyrophosphate, subunit 1, domain 1"/>
    <property type="match status" value="1"/>
</dbReference>
<organism evidence="12 13">
    <name type="scientific">Tissierella creatinophila DSM 6911</name>
    <dbReference type="NCBI Taxonomy" id="1123403"/>
    <lineage>
        <taxon>Bacteria</taxon>
        <taxon>Bacillati</taxon>
        <taxon>Bacillota</taxon>
        <taxon>Tissierellia</taxon>
        <taxon>Tissierellales</taxon>
        <taxon>Tissierellaceae</taxon>
        <taxon>Tissierella</taxon>
    </lineage>
</organism>
<feature type="binding site" evidence="7 10">
    <location>
        <position position="238"/>
    </location>
    <ligand>
        <name>[4Fe-4S] cluster</name>
        <dbReference type="ChEBI" id="CHEBI:49883"/>
    </ligand>
</feature>